<reference evidence="6" key="1">
    <citation type="journal article" date="2017" name="Nat. Microbiol.">
        <title>Global analysis of biosynthetic gene clusters reveals vast potential of secondary metabolite production in Penicillium species.</title>
        <authorList>
            <person name="Nielsen J.C."/>
            <person name="Grijseels S."/>
            <person name="Prigent S."/>
            <person name="Ji B."/>
            <person name="Dainat J."/>
            <person name="Nielsen K.F."/>
            <person name="Frisvad J.C."/>
            <person name="Workman M."/>
            <person name="Nielsen J."/>
        </authorList>
    </citation>
    <scope>NUCLEOTIDE SEQUENCE [LARGE SCALE GENOMIC DNA]</scope>
    <source>
        <strain evidence="6">IBT 24891</strain>
    </source>
</reference>
<dbReference type="Proteomes" id="UP000191285">
    <property type="component" value="Unassembled WGS sequence"/>
</dbReference>
<dbReference type="InterPro" id="IPR056145">
    <property type="entry name" value="DUF7728"/>
</dbReference>
<evidence type="ECO:0000256" key="2">
    <source>
        <dbReference type="SAM" id="Phobius"/>
    </source>
</evidence>
<protein>
    <recommendedName>
        <fullName evidence="4">DUF7728 domain-containing protein</fullName>
    </recommendedName>
</protein>
<dbReference type="OrthoDB" id="5409353at2759"/>
<evidence type="ECO:0000259" key="4">
    <source>
        <dbReference type="Pfam" id="PF24854"/>
    </source>
</evidence>
<feature type="transmembrane region" description="Helical" evidence="2">
    <location>
        <begin position="305"/>
        <end position="334"/>
    </location>
</feature>
<evidence type="ECO:0000256" key="3">
    <source>
        <dbReference type="SAM" id="SignalP"/>
    </source>
</evidence>
<feature type="compositionally biased region" description="Basic and acidic residues" evidence="1">
    <location>
        <begin position="373"/>
        <end position="383"/>
    </location>
</feature>
<dbReference type="PANTHER" id="PTHR40622">
    <property type="match status" value="1"/>
</dbReference>
<keyword evidence="2" id="KW-0812">Transmembrane</keyword>
<dbReference type="EMBL" id="MLKD01000008">
    <property type="protein sequence ID" value="OQE23796.1"/>
    <property type="molecule type" value="Genomic_DNA"/>
</dbReference>
<keyword evidence="2" id="KW-0472">Membrane</keyword>
<gene>
    <name evidence="5" type="ORF">PENSTE_c008G09352</name>
</gene>
<dbReference type="AlphaFoldDB" id="A0A1V6TCA9"/>
<name>A0A1V6TCA9_9EURO</name>
<evidence type="ECO:0000313" key="6">
    <source>
        <dbReference type="Proteomes" id="UP000191285"/>
    </source>
</evidence>
<feature type="compositionally biased region" description="Acidic residues" evidence="1">
    <location>
        <begin position="363"/>
        <end position="372"/>
    </location>
</feature>
<dbReference type="Pfam" id="PF24854">
    <property type="entry name" value="DUF7728"/>
    <property type="match status" value="1"/>
</dbReference>
<comment type="caution">
    <text evidence="5">The sequence shown here is derived from an EMBL/GenBank/DDBJ whole genome shotgun (WGS) entry which is preliminary data.</text>
</comment>
<keyword evidence="3" id="KW-0732">Signal</keyword>
<proteinExistence type="predicted"/>
<dbReference type="PANTHER" id="PTHR40622:SF2">
    <property type="match status" value="1"/>
</dbReference>
<organism evidence="5 6">
    <name type="scientific">Penicillium steckii</name>
    <dbReference type="NCBI Taxonomy" id="303698"/>
    <lineage>
        <taxon>Eukaryota</taxon>
        <taxon>Fungi</taxon>
        <taxon>Dikarya</taxon>
        <taxon>Ascomycota</taxon>
        <taxon>Pezizomycotina</taxon>
        <taxon>Eurotiomycetes</taxon>
        <taxon>Eurotiomycetidae</taxon>
        <taxon>Eurotiales</taxon>
        <taxon>Aspergillaceae</taxon>
        <taxon>Penicillium</taxon>
    </lineage>
</organism>
<feature type="signal peptide" evidence="3">
    <location>
        <begin position="1"/>
        <end position="18"/>
    </location>
</feature>
<feature type="region of interest" description="Disordered" evidence="1">
    <location>
        <begin position="256"/>
        <end position="293"/>
    </location>
</feature>
<feature type="compositionally biased region" description="Basic residues" evidence="1">
    <location>
        <begin position="279"/>
        <end position="288"/>
    </location>
</feature>
<keyword evidence="6" id="KW-1185">Reference proteome</keyword>
<sequence length="383" mass="41978">MFVRSLLLGGTAALGASAMLVVPEMEPKLEAIEDGFMNVHPMLFEDIRNAVVDVPCTECPFREIEKDGSVSWTDNKPSTLTLDFAINDNRLMANGRQIFPPVPPSPIRAVQQLEDGEESDPMPVGYALEVMPLPSPADTPETEFLDVRFTILDIESHPVPVDTVAITLIVDPNGELYIAKTSIENTPAPDRSSWKKCQGKPKCLQELLVSRIRGLLSSAKDRLFNLTSHKGGRKGCHGKNKGMGHGEFKPGHMGIAEEFSPKGHHHHQSAPFEPENAGRPHHHGHHGPPPHGALAHTFSRVVRFIVVPAILGVLAGLTASAVGMLVGQVVIFCWQRYRGTQPREHKAAWEDGNACEKQGLMAESDDVLPEYAEETKRDSTDKN</sequence>
<feature type="chain" id="PRO_5011963525" description="DUF7728 domain-containing protein" evidence="3">
    <location>
        <begin position="19"/>
        <end position="383"/>
    </location>
</feature>
<accession>A0A1V6TCA9</accession>
<feature type="domain" description="DUF7728" evidence="4">
    <location>
        <begin position="50"/>
        <end position="184"/>
    </location>
</feature>
<evidence type="ECO:0000256" key="1">
    <source>
        <dbReference type="SAM" id="MobiDB-lite"/>
    </source>
</evidence>
<feature type="region of interest" description="Disordered" evidence="1">
    <location>
        <begin position="359"/>
        <end position="383"/>
    </location>
</feature>
<evidence type="ECO:0000313" key="5">
    <source>
        <dbReference type="EMBL" id="OQE23796.1"/>
    </source>
</evidence>
<keyword evidence="2" id="KW-1133">Transmembrane helix</keyword>